<feature type="region of interest" description="Disordered" evidence="1">
    <location>
        <begin position="1"/>
        <end position="53"/>
    </location>
</feature>
<dbReference type="RefSeq" id="XP_041288870.1">
    <property type="nucleotide sequence ID" value="XM_041443547.1"/>
</dbReference>
<evidence type="ECO:0008006" key="4">
    <source>
        <dbReference type="Google" id="ProtNLM"/>
    </source>
</evidence>
<feature type="compositionally biased region" description="Basic and acidic residues" evidence="1">
    <location>
        <begin position="164"/>
        <end position="174"/>
    </location>
</feature>
<evidence type="ECO:0000256" key="1">
    <source>
        <dbReference type="SAM" id="MobiDB-lite"/>
    </source>
</evidence>
<protein>
    <recommendedName>
        <fullName evidence="4">Retrotransposon gag domain-containing protein</fullName>
    </recommendedName>
</protein>
<feature type="compositionally biased region" description="Basic residues" evidence="1">
    <location>
        <begin position="446"/>
        <end position="463"/>
    </location>
</feature>
<evidence type="ECO:0000313" key="3">
    <source>
        <dbReference type="Proteomes" id="UP000823399"/>
    </source>
</evidence>
<dbReference type="GeneID" id="64705806"/>
<feature type="compositionally biased region" description="Polar residues" evidence="1">
    <location>
        <begin position="31"/>
        <end position="42"/>
    </location>
</feature>
<dbReference type="OrthoDB" id="3205788at2759"/>
<feature type="region of interest" description="Disordered" evidence="1">
    <location>
        <begin position="272"/>
        <end position="294"/>
    </location>
</feature>
<keyword evidence="3" id="KW-1185">Reference proteome</keyword>
<feature type="compositionally biased region" description="Basic residues" evidence="1">
    <location>
        <begin position="392"/>
        <end position="409"/>
    </location>
</feature>
<dbReference type="EMBL" id="JABBWM010000061">
    <property type="protein sequence ID" value="KAG2098402.1"/>
    <property type="molecule type" value="Genomic_DNA"/>
</dbReference>
<feature type="compositionally biased region" description="Polar residues" evidence="1">
    <location>
        <begin position="1"/>
        <end position="23"/>
    </location>
</feature>
<comment type="caution">
    <text evidence="2">The sequence shown here is derived from an EMBL/GenBank/DDBJ whole genome shotgun (WGS) entry which is preliminary data.</text>
</comment>
<sequence>MSTTRYRTQSRARQAPNDQSTLNAKAAALPRTNSESSLSTISAPPGEAMPRVSSPAYSVDTPIRLYSDVVLTCIPSMPGALEATLIGALKPSGPKPRKLALARADTVETSVNSEVSREEYKRPRVTFDLHDESDLTSSEKSAESGDEQPSKWTNIQGKRGKRVLSHEASEERQAPSELSQEQENLVKLAENELTENDHKKIEARQRTLNLNRESTESRGEGTSRDKGKAPDPRNWGDVELEDGEVDLDAQRVALETFRLAREYEEAECEEQQEVLRSLDESREDDSLILAPRDKGEYVPHARAESAVKAIKEKVSKQYEARIQELEARLALNEGSGGRKGRKKPSNPIDGMVNQVLERVSSPPLARSTPQAMEPIQEVAPRSYIGQALGRLKNSKKSKSKKTKRKKKHTSHDPSDSEDSSDSSSSESSSESSESSESSSDDSSTKSSRKRTKKKCSHKNKKNTLKPIPPVNYNGSLDSRAFHQFLMEGTTYVKDGQVERKRRVFILAHYLKGRVREFYTREVSGDPYRWRLRRFFTELFNHCFPIDFRMKQREKLNRSYQNEKTVREYIYELSELWNMIGDVAERQQVTHLWTGPNPSIQMELWKKELNPESSSFREVQSVAEIIEIAHSVPTRSRE</sequence>
<dbReference type="AlphaFoldDB" id="A0A9P7F057"/>
<feature type="region of interest" description="Disordered" evidence="1">
    <location>
        <begin position="129"/>
        <end position="242"/>
    </location>
</feature>
<reference evidence="2" key="1">
    <citation type="journal article" date="2020" name="New Phytol.">
        <title>Comparative genomics reveals dynamic genome evolution in host specialist ectomycorrhizal fungi.</title>
        <authorList>
            <person name="Lofgren L.A."/>
            <person name="Nguyen N.H."/>
            <person name="Vilgalys R."/>
            <person name="Ruytinx J."/>
            <person name="Liao H.L."/>
            <person name="Branco S."/>
            <person name="Kuo A."/>
            <person name="LaButti K."/>
            <person name="Lipzen A."/>
            <person name="Andreopoulos W."/>
            <person name="Pangilinan J."/>
            <person name="Riley R."/>
            <person name="Hundley H."/>
            <person name="Na H."/>
            <person name="Barry K."/>
            <person name="Grigoriev I.V."/>
            <person name="Stajich J.E."/>
            <person name="Kennedy P.G."/>
        </authorList>
    </citation>
    <scope>NUCLEOTIDE SEQUENCE</scope>
    <source>
        <strain evidence="2">FC423</strain>
    </source>
</reference>
<evidence type="ECO:0000313" key="2">
    <source>
        <dbReference type="EMBL" id="KAG2098402.1"/>
    </source>
</evidence>
<name>A0A9P7F057_9AGAM</name>
<gene>
    <name evidence="2" type="ORF">F5147DRAFT_815844</name>
</gene>
<dbReference type="Proteomes" id="UP000823399">
    <property type="component" value="Unassembled WGS sequence"/>
</dbReference>
<feature type="compositionally biased region" description="Basic and acidic residues" evidence="1">
    <location>
        <begin position="195"/>
        <end position="205"/>
    </location>
</feature>
<accession>A0A9P7F057</accession>
<feature type="compositionally biased region" description="Low complexity" evidence="1">
    <location>
        <begin position="421"/>
        <end position="445"/>
    </location>
</feature>
<proteinExistence type="predicted"/>
<feature type="compositionally biased region" description="Basic and acidic residues" evidence="1">
    <location>
        <begin position="213"/>
        <end position="236"/>
    </location>
</feature>
<organism evidence="2 3">
    <name type="scientific">Suillus discolor</name>
    <dbReference type="NCBI Taxonomy" id="1912936"/>
    <lineage>
        <taxon>Eukaryota</taxon>
        <taxon>Fungi</taxon>
        <taxon>Dikarya</taxon>
        <taxon>Basidiomycota</taxon>
        <taxon>Agaricomycotina</taxon>
        <taxon>Agaricomycetes</taxon>
        <taxon>Agaricomycetidae</taxon>
        <taxon>Boletales</taxon>
        <taxon>Suillineae</taxon>
        <taxon>Suillaceae</taxon>
        <taxon>Suillus</taxon>
    </lineage>
</organism>
<feature type="region of interest" description="Disordered" evidence="1">
    <location>
        <begin position="328"/>
        <end position="471"/>
    </location>
</feature>